<dbReference type="eggNOG" id="KOG2182">
    <property type="taxonomic scope" value="Eukaryota"/>
</dbReference>
<dbReference type="HOGENOM" id="CLU_1410965_0_0_1"/>
<organism evidence="2">
    <name type="scientific">Selaginella moellendorffii</name>
    <name type="common">Spikemoss</name>
    <dbReference type="NCBI Taxonomy" id="88036"/>
    <lineage>
        <taxon>Eukaryota</taxon>
        <taxon>Viridiplantae</taxon>
        <taxon>Streptophyta</taxon>
        <taxon>Embryophyta</taxon>
        <taxon>Tracheophyta</taxon>
        <taxon>Lycopodiopsida</taxon>
        <taxon>Selaginellales</taxon>
        <taxon>Selaginellaceae</taxon>
        <taxon>Selaginella</taxon>
    </lineage>
</organism>
<name>D8SJ70_SELML</name>
<dbReference type="AlphaFoldDB" id="D8SJ70"/>
<evidence type="ECO:0000313" key="1">
    <source>
        <dbReference type="EMBL" id="EFJ15623.1"/>
    </source>
</evidence>
<reference evidence="1 2" key="1">
    <citation type="journal article" date="2011" name="Science">
        <title>The Selaginella genome identifies genetic changes associated with the evolution of vascular plants.</title>
        <authorList>
            <person name="Banks J.A."/>
            <person name="Nishiyama T."/>
            <person name="Hasebe M."/>
            <person name="Bowman J.L."/>
            <person name="Gribskov M."/>
            <person name="dePamphilis C."/>
            <person name="Albert V.A."/>
            <person name="Aono N."/>
            <person name="Aoyama T."/>
            <person name="Ambrose B.A."/>
            <person name="Ashton N.W."/>
            <person name="Axtell M.J."/>
            <person name="Barker E."/>
            <person name="Barker M.S."/>
            <person name="Bennetzen J.L."/>
            <person name="Bonawitz N.D."/>
            <person name="Chapple C."/>
            <person name="Cheng C."/>
            <person name="Correa L.G."/>
            <person name="Dacre M."/>
            <person name="DeBarry J."/>
            <person name="Dreyer I."/>
            <person name="Elias M."/>
            <person name="Engstrom E.M."/>
            <person name="Estelle M."/>
            <person name="Feng L."/>
            <person name="Finet C."/>
            <person name="Floyd S.K."/>
            <person name="Frommer W.B."/>
            <person name="Fujita T."/>
            <person name="Gramzow L."/>
            <person name="Gutensohn M."/>
            <person name="Harholt J."/>
            <person name="Hattori M."/>
            <person name="Heyl A."/>
            <person name="Hirai T."/>
            <person name="Hiwatashi Y."/>
            <person name="Ishikawa M."/>
            <person name="Iwata M."/>
            <person name="Karol K.G."/>
            <person name="Koehler B."/>
            <person name="Kolukisaoglu U."/>
            <person name="Kubo M."/>
            <person name="Kurata T."/>
            <person name="Lalonde S."/>
            <person name="Li K."/>
            <person name="Li Y."/>
            <person name="Litt A."/>
            <person name="Lyons E."/>
            <person name="Manning G."/>
            <person name="Maruyama T."/>
            <person name="Michael T.P."/>
            <person name="Mikami K."/>
            <person name="Miyazaki S."/>
            <person name="Morinaga S."/>
            <person name="Murata T."/>
            <person name="Mueller-Roeber B."/>
            <person name="Nelson D.R."/>
            <person name="Obara M."/>
            <person name="Oguri Y."/>
            <person name="Olmstead R.G."/>
            <person name="Onodera N."/>
            <person name="Petersen B.L."/>
            <person name="Pils B."/>
            <person name="Prigge M."/>
            <person name="Rensing S.A."/>
            <person name="Riano-Pachon D.M."/>
            <person name="Roberts A.W."/>
            <person name="Sato Y."/>
            <person name="Scheller H.V."/>
            <person name="Schulz B."/>
            <person name="Schulz C."/>
            <person name="Shakirov E.V."/>
            <person name="Shibagaki N."/>
            <person name="Shinohara N."/>
            <person name="Shippen D.E."/>
            <person name="Soerensen I."/>
            <person name="Sotooka R."/>
            <person name="Sugimoto N."/>
            <person name="Sugita M."/>
            <person name="Sumikawa N."/>
            <person name="Tanurdzic M."/>
            <person name="Theissen G."/>
            <person name="Ulvskov P."/>
            <person name="Wakazuki S."/>
            <person name="Weng J.K."/>
            <person name="Willats W.W."/>
            <person name="Wipf D."/>
            <person name="Wolf P.G."/>
            <person name="Yang L."/>
            <person name="Zimmer A.D."/>
            <person name="Zhu Q."/>
            <person name="Mitros T."/>
            <person name="Hellsten U."/>
            <person name="Loque D."/>
            <person name="Otillar R."/>
            <person name="Salamov A."/>
            <person name="Schmutz J."/>
            <person name="Shapiro H."/>
            <person name="Lindquist E."/>
            <person name="Lucas S."/>
            <person name="Rokhsar D."/>
            <person name="Grigoriev I.V."/>
        </authorList>
    </citation>
    <scope>NUCLEOTIDE SEQUENCE [LARGE SCALE GENOMIC DNA]</scope>
</reference>
<protein>
    <submittedName>
        <fullName evidence="1">Uncharacterized protein</fullName>
    </submittedName>
</protein>
<dbReference type="EMBL" id="GL377622">
    <property type="protein sequence ID" value="EFJ15623.1"/>
    <property type="molecule type" value="Genomic_DNA"/>
</dbReference>
<accession>D8SJ70</accession>
<dbReference type="Proteomes" id="UP000001514">
    <property type="component" value="Unassembled WGS sequence"/>
</dbReference>
<gene>
    <name evidence="1" type="ORF">SELMODRAFT_422679</name>
</gene>
<dbReference type="Gramene" id="EFJ15623">
    <property type="protein sequence ID" value="EFJ15623"/>
    <property type="gene ID" value="SELMODRAFT_422679"/>
</dbReference>
<evidence type="ECO:0000313" key="2">
    <source>
        <dbReference type="Proteomes" id="UP000001514"/>
    </source>
</evidence>
<sequence>MIDITDYSTYDKQLGVSVGPTCKQALQEITRLTEHGLVENAMEIKYLFGFSLMYIIDDTLLDYVANSAAMYESYNMQYGKTDGLCDPLLKAEKSSRNLLKTYAKILDRINSDNSSDTNDNERDNESWDFNILPKWDIFKLHPIGRTAFVPLVSTHTNITVIPSKFYVPMQQTLQTPQSAGNWQELMFVHSNVKEWLSMKA</sequence>
<dbReference type="KEGG" id="smo:SELMODRAFT_422679"/>
<dbReference type="InParanoid" id="D8SJ70"/>
<proteinExistence type="predicted"/>
<keyword evidence="2" id="KW-1185">Reference proteome</keyword>